<organism evidence="1 2">
    <name type="scientific">Psilocybe cf. subviscida</name>
    <dbReference type="NCBI Taxonomy" id="2480587"/>
    <lineage>
        <taxon>Eukaryota</taxon>
        <taxon>Fungi</taxon>
        <taxon>Dikarya</taxon>
        <taxon>Basidiomycota</taxon>
        <taxon>Agaricomycotina</taxon>
        <taxon>Agaricomycetes</taxon>
        <taxon>Agaricomycetidae</taxon>
        <taxon>Agaricales</taxon>
        <taxon>Agaricineae</taxon>
        <taxon>Strophariaceae</taxon>
        <taxon>Psilocybe</taxon>
    </lineage>
</organism>
<evidence type="ECO:0000313" key="2">
    <source>
        <dbReference type="Proteomes" id="UP000567179"/>
    </source>
</evidence>
<gene>
    <name evidence="1" type="ORF">D9619_006921</name>
</gene>
<name>A0A8H5B5B5_9AGAR</name>
<comment type="caution">
    <text evidence="1">The sequence shown here is derived from an EMBL/GenBank/DDBJ whole genome shotgun (WGS) entry which is preliminary data.</text>
</comment>
<reference evidence="1 2" key="1">
    <citation type="journal article" date="2020" name="ISME J.">
        <title>Uncovering the hidden diversity of litter-decomposition mechanisms in mushroom-forming fungi.</title>
        <authorList>
            <person name="Floudas D."/>
            <person name="Bentzer J."/>
            <person name="Ahren D."/>
            <person name="Johansson T."/>
            <person name="Persson P."/>
            <person name="Tunlid A."/>
        </authorList>
    </citation>
    <scope>NUCLEOTIDE SEQUENCE [LARGE SCALE GENOMIC DNA]</scope>
    <source>
        <strain evidence="1 2">CBS 101986</strain>
    </source>
</reference>
<keyword evidence="2" id="KW-1185">Reference proteome</keyword>
<dbReference type="AlphaFoldDB" id="A0A8H5B5B5"/>
<proteinExistence type="predicted"/>
<evidence type="ECO:0000313" key="1">
    <source>
        <dbReference type="EMBL" id="KAF5316012.1"/>
    </source>
</evidence>
<accession>A0A8H5B5B5</accession>
<dbReference type="EMBL" id="JAACJJ010000042">
    <property type="protein sequence ID" value="KAF5316012.1"/>
    <property type="molecule type" value="Genomic_DNA"/>
</dbReference>
<sequence>MGVLASPILGLISHPNRSPIENYPGLSSIWGTSPRLVSIESRQRRAGGSSRGAAPIEPNLACDLILCDLAGWWVGVWRRGRDKQQQIDYLWTGSDSVLSLVSTAVAATFPPSLSSPSPFALSPPLHFLTSPAFRVASAHPPIDTSHNTRVSTIGVVTPKNAHTKLQDYQSKNTPNRIIISK</sequence>
<protein>
    <submittedName>
        <fullName evidence="1">Uncharacterized protein</fullName>
    </submittedName>
</protein>
<dbReference type="Proteomes" id="UP000567179">
    <property type="component" value="Unassembled WGS sequence"/>
</dbReference>